<organism evidence="1 2">
    <name type="scientific">Kipferlia bialata</name>
    <dbReference type="NCBI Taxonomy" id="797122"/>
    <lineage>
        <taxon>Eukaryota</taxon>
        <taxon>Metamonada</taxon>
        <taxon>Carpediemonas-like organisms</taxon>
        <taxon>Kipferlia</taxon>
    </lineage>
</organism>
<protein>
    <submittedName>
        <fullName evidence="1">Uncharacterized protein</fullName>
    </submittedName>
</protein>
<sequence length="426" mass="44436">MLFREVVRPALSTARRQSMSAGGSIADQLCALIDSAQTRLAQHPSALVPILLGMDGVADAALYTHLSRLVRGAYSAALTPGIPEAFYRCHSALSSVVASCTKGSMGSKGTRPPSELDGLLDCTLYGQIVLSQAKAPTPAPSLSALPACITATTQYIHRILHPEGGVMILAACPVLVEGVVQRLRETLTHMEPVQEGVIAADAPPLCPLSVSDALMDAGEALAGCVEGIMAAYTVLAEEGMDVPVFPACAASQGAICAHLVRVMSPKGAVGSVVADILGYICSVHSAALTAHRLMPHVRALAAIPVMAVLRVQAGETSPCPLPPSLSLVQELSTMHNQAQTQLRAQAVVASAETCITQVTLGLSATLAKAEQAIASLAQLGSEEAEEWAVNGRTQVSMSGTVIRQWMEGVQHVTGEQRAYSQWVAEK</sequence>
<proteinExistence type="predicted"/>
<accession>A0A9K3GLS4</accession>
<name>A0A9K3GLS4_9EUKA</name>
<dbReference type="EMBL" id="BDIP01003402">
    <property type="protein sequence ID" value="GIQ87658.1"/>
    <property type="molecule type" value="Genomic_DNA"/>
</dbReference>
<comment type="caution">
    <text evidence="1">The sequence shown here is derived from an EMBL/GenBank/DDBJ whole genome shotgun (WGS) entry which is preliminary data.</text>
</comment>
<dbReference type="AlphaFoldDB" id="A0A9K3GLS4"/>
<gene>
    <name evidence="1" type="ORF">KIPB_009745</name>
</gene>
<evidence type="ECO:0000313" key="1">
    <source>
        <dbReference type="EMBL" id="GIQ87658.1"/>
    </source>
</evidence>
<evidence type="ECO:0000313" key="2">
    <source>
        <dbReference type="Proteomes" id="UP000265618"/>
    </source>
</evidence>
<dbReference type="Proteomes" id="UP000265618">
    <property type="component" value="Unassembled WGS sequence"/>
</dbReference>
<reference evidence="1 2" key="1">
    <citation type="journal article" date="2018" name="PLoS ONE">
        <title>The draft genome of Kipferlia bialata reveals reductive genome evolution in fornicate parasites.</title>
        <authorList>
            <person name="Tanifuji G."/>
            <person name="Takabayashi S."/>
            <person name="Kume K."/>
            <person name="Takagi M."/>
            <person name="Nakayama T."/>
            <person name="Kamikawa R."/>
            <person name="Inagaki Y."/>
            <person name="Hashimoto T."/>
        </authorList>
    </citation>
    <scope>NUCLEOTIDE SEQUENCE [LARGE SCALE GENOMIC DNA]</scope>
    <source>
        <strain evidence="1">NY0173</strain>
    </source>
</reference>
<keyword evidence="2" id="KW-1185">Reference proteome</keyword>